<dbReference type="EMBL" id="SDMP01000020">
    <property type="protein sequence ID" value="RYQ85085.1"/>
    <property type="molecule type" value="Genomic_DNA"/>
</dbReference>
<organism evidence="1 2">
    <name type="scientific">Arachis hypogaea</name>
    <name type="common">Peanut</name>
    <dbReference type="NCBI Taxonomy" id="3818"/>
    <lineage>
        <taxon>Eukaryota</taxon>
        <taxon>Viridiplantae</taxon>
        <taxon>Streptophyta</taxon>
        <taxon>Embryophyta</taxon>
        <taxon>Tracheophyta</taxon>
        <taxon>Spermatophyta</taxon>
        <taxon>Magnoliopsida</taxon>
        <taxon>eudicotyledons</taxon>
        <taxon>Gunneridae</taxon>
        <taxon>Pentapetalae</taxon>
        <taxon>rosids</taxon>
        <taxon>fabids</taxon>
        <taxon>Fabales</taxon>
        <taxon>Fabaceae</taxon>
        <taxon>Papilionoideae</taxon>
        <taxon>50 kb inversion clade</taxon>
        <taxon>dalbergioids sensu lato</taxon>
        <taxon>Dalbergieae</taxon>
        <taxon>Pterocarpus clade</taxon>
        <taxon>Arachis</taxon>
    </lineage>
</organism>
<comment type="caution">
    <text evidence="1">The sequence shown here is derived from an EMBL/GenBank/DDBJ whole genome shotgun (WGS) entry which is preliminary data.</text>
</comment>
<protein>
    <submittedName>
        <fullName evidence="1">Uncharacterized protein</fullName>
    </submittedName>
</protein>
<accession>A0A444X5X8</accession>
<proteinExistence type="predicted"/>
<name>A0A444X5X8_ARAHY</name>
<evidence type="ECO:0000313" key="2">
    <source>
        <dbReference type="Proteomes" id="UP000289738"/>
    </source>
</evidence>
<reference evidence="1 2" key="1">
    <citation type="submission" date="2019-01" db="EMBL/GenBank/DDBJ databases">
        <title>Sequencing of cultivated peanut Arachis hypogaea provides insights into genome evolution and oil improvement.</title>
        <authorList>
            <person name="Chen X."/>
        </authorList>
    </citation>
    <scope>NUCLEOTIDE SEQUENCE [LARGE SCALE GENOMIC DNA]</scope>
    <source>
        <strain evidence="2">cv. Fuhuasheng</strain>
        <tissue evidence="1">Leaves</tissue>
    </source>
</reference>
<gene>
    <name evidence="1" type="ORF">Ahy_B10g104597</name>
</gene>
<dbReference type="AlphaFoldDB" id="A0A444X5X8"/>
<evidence type="ECO:0000313" key="1">
    <source>
        <dbReference type="EMBL" id="RYQ85085.1"/>
    </source>
</evidence>
<sequence length="113" mass="12817">MSPSQLLNPTAKVPLAETMVSPLVRDRAPSGFRFLAYLALTELHCNVHEIVNKQLSDRGENSEELDKLRKRFELTEAENVYLNKSIERIDKELHEATGTSFHLSHQIENSKSG</sequence>
<keyword evidence="2" id="KW-1185">Reference proteome</keyword>
<dbReference type="Proteomes" id="UP000289738">
    <property type="component" value="Chromosome B10"/>
</dbReference>